<comment type="caution">
    <text evidence="3">The sequence shown here is derived from an EMBL/GenBank/DDBJ whole genome shotgun (WGS) entry which is preliminary data.</text>
</comment>
<evidence type="ECO:0000256" key="1">
    <source>
        <dbReference type="SAM" id="Phobius"/>
    </source>
</evidence>
<keyword evidence="1" id="KW-0472">Membrane</keyword>
<name>A0A8H8QV55_9HELO</name>
<dbReference type="GeneID" id="41988449"/>
<dbReference type="InterPro" id="IPR046529">
    <property type="entry name" value="DUF6594"/>
</dbReference>
<dbReference type="PANTHER" id="PTHR34502">
    <property type="entry name" value="DUF6594 DOMAIN-CONTAINING PROTEIN-RELATED"/>
    <property type="match status" value="1"/>
</dbReference>
<dbReference type="Pfam" id="PF20237">
    <property type="entry name" value="DUF6594"/>
    <property type="match status" value="1"/>
</dbReference>
<proteinExistence type="predicted"/>
<dbReference type="Proteomes" id="UP000431533">
    <property type="component" value="Unassembled WGS sequence"/>
</dbReference>
<dbReference type="EMBL" id="QGMH01000190">
    <property type="protein sequence ID" value="TVY23283.1"/>
    <property type="molecule type" value="Genomic_DNA"/>
</dbReference>
<accession>A0A8H8QV55</accession>
<evidence type="ECO:0000313" key="3">
    <source>
        <dbReference type="EMBL" id="TVY23283.1"/>
    </source>
</evidence>
<feature type="transmembrane region" description="Helical" evidence="1">
    <location>
        <begin position="278"/>
        <end position="296"/>
    </location>
</feature>
<feature type="transmembrane region" description="Helical" evidence="1">
    <location>
        <begin position="246"/>
        <end position="269"/>
    </location>
</feature>
<evidence type="ECO:0000313" key="4">
    <source>
        <dbReference type="Proteomes" id="UP000431533"/>
    </source>
</evidence>
<dbReference type="OrthoDB" id="5342093at2759"/>
<feature type="domain" description="DUF6594" evidence="2">
    <location>
        <begin position="19"/>
        <end position="318"/>
    </location>
</feature>
<gene>
    <name evidence="3" type="ORF">LHYA1_G008251</name>
</gene>
<dbReference type="AlphaFoldDB" id="A0A8H8QV55"/>
<feature type="transmembrane region" description="Helical" evidence="1">
    <location>
        <begin position="302"/>
        <end position="321"/>
    </location>
</feature>
<sequence>MVKGLSDPDDNPQLPLHGWPELAQLINKNPDLEAFQPFRELHIKSLLYYQAELDGLKSSLHDTEWNDHRYGEFGQAGNLGKRVDQLLDCEHNETEEGRYQLDLIKKIRQVLKEYSEALLYKEISALPQADKLNKKDAPASLARQFGHLLLSIFWTKKIKKGEGDDLDLIVPRYDHKVDGLTQWVASEGVPFWESVHESIRERWKGNKRKMCLPFFESTATPDSAQEKRRNPEDIEPTLTKYSEHSILQFTSVVATILACLLPTAAIAVLSNMHTTGKLLGLIAGFTTAFALGLMMLTDAGTSRVQIFTATAAFSAVLVVFVQNQNQSGQTAN</sequence>
<dbReference type="PANTHER" id="PTHR34502:SF5">
    <property type="entry name" value="DUF6594 DOMAIN-CONTAINING PROTEIN"/>
    <property type="match status" value="1"/>
</dbReference>
<dbReference type="RefSeq" id="XP_031002071.1">
    <property type="nucleotide sequence ID" value="XM_031153171.1"/>
</dbReference>
<organism evidence="3 4">
    <name type="scientific">Lachnellula hyalina</name>
    <dbReference type="NCBI Taxonomy" id="1316788"/>
    <lineage>
        <taxon>Eukaryota</taxon>
        <taxon>Fungi</taxon>
        <taxon>Dikarya</taxon>
        <taxon>Ascomycota</taxon>
        <taxon>Pezizomycotina</taxon>
        <taxon>Leotiomycetes</taxon>
        <taxon>Helotiales</taxon>
        <taxon>Lachnaceae</taxon>
        <taxon>Lachnellula</taxon>
    </lineage>
</organism>
<keyword evidence="1" id="KW-1133">Transmembrane helix</keyword>
<evidence type="ECO:0000259" key="2">
    <source>
        <dbReference type="Pfam" id="PF20237"/>
    </source>
</evidence>
<keyword evidence="4" id="KW-1185">Reference proteome</keyword>
<protein>
    <recommendedName>
        <fullName evidence="2">DUF6594 domain-containing protein</fullName>
    </recommendedName>
</protein>
<keyword evidence="1" id="KW-0812">Transmembrane</keyword>
<reference evidence="3 4" key="1">
    <citation type="submission" date="2018-05" db="EMBL/GenBank/DDBJ databases">
        <title>Genome sequencing and assembly of the regulated plant pathogen Lachnellula willkommii and related sister species for the development of diagnostic species identification markers.</title>
        <authorList>
            <person name="Giroux E."/>
            <person name="Bilodeau G."/>
        </authorList>
    </citation>
    <scope>NUCLEOTIDE SEQUENCE [LARGE SCALE GENOMIC DNA]</scope>
    <source>
        <strain evidence="3 4">CBS 185.66</strain>
    </source>
</reference>